<dbReference type="EMBL" id="HBIP01013996">
    <property type="protein sequence ID" value="CAE0492991.1"/>
    <property type="molecule type" value="Transcribed_RNA"/>
</dbReference>
<dbReference type="InterPro" id="IPR008271">
    <property type="entry name" value="Ser/Thr_kinase_AS"/>
</dbReference>
<dbReference type="InterPro" id="IPR011009">
    <property type="entry name" value="Kinase-like_dom_sf"/>
</dbReference>
<evidence type="ECO:0000256" key="3">
    <source>
        <dbReference type="ARBA" id="ARBA00022777"/>
    </source>
</evidence>
<dbReference type="SUPFAM" id="SSF56112">
    <property type="entry name" value="Protein kinase-like (PK-like)"/>
    <property type="match status" value="1"/>
</dbReference>
<dbReference type="GO" id="GO:0004674">
    <property type="term" value="F:protein serine/threonine kinase activity"/>
    <property type="evidence" value="ECO:0007669"/>
    <property type="project" value="UniProtKB-KW"/>
</dbReference>
<accession>A0A7S3QUR8</accession>
<reference evidence="8" key="1">
    <citation type="submission" date="2021-01" db="EMBL/GenBank/DDBJ databases">
        <authorList>
            <person name="Corre E."/>
            <person name="Pelletier E."/>
            <person name="Niang G."/>
            <person name="Scheremetjew M."/>
            <person name="Finn R."/>
            <person name="Kale V."/>
            <person name="Holt S."/>
            <person name="Cochrane G."/>
            <person name="Meng A."/>
            <person name="Brown T."/>
            <person name="Cohen L."/>
        </authorList>
    </citation>
    <scope>NUCLEOTIDE SEQUENCE</scope>
    <source>
        <strain evidence="8">CCMP1320</strain>
    </source>
</reference>
<dbReference type="PROSITE" id="PS50011">
    <property type="entry name" value="PROTEIN_KINASE_DOM"/>
    <property type="match status" value="1"/>
</dbReference>
<dbReference type="PROSITE" id="PS00107">
    <property type="entry name" value="PROTEIN_KINASE_ATP"/>
    <property type="match status" value="1"/>
</dbReference>
<dbReference type="SMART" id="SM00220">
    <property type="entry name" value="S_TKc"/>
    <property type="match status" value="1"/>
</dbReference>
<keyword evidence="2 5" id="KW-0547">Nucleotide-binding</keyword>
<dbReference type="AlphaFoldDB" id="A0A7S3QUR8"/>
<evidence type="ECO:0000256" key="1">
    <source>
        <dbReference type="ARBA" id="ARBA00022679"/>
    </source>
</evidence>
<protein>
    <recommendedName>
        <fullName evidence="7">Protein kinase domain-containing protein</fullName>
    </recommendedName>
</protein>
<dbReference type="GO" id="GO:0005524">
    <property type="term" value="F:ATP binding"/>
    <property type="evidence" value="ECO:0007669"/>
    <property type="project" value="UniProtKB-UniRule"/>
</dbReference>
<evidence type="ECO:0000256" key="6">
    <source>
        <dbReference type="RuleBase" id="RU000304"/>
    </source>
</evidence>
<gene>
    <name evidence="8" type="ORF">DTER00134_LOCUS8064</name>
</gene>
<sequence>MAQQLAVQQLQQQQQQQQRHHQQFTNLEKSDRLHTNATVQDFLEVYEVGETVGVGGFAVVKKGRDKRTGEPVAIKVVDKSRYSAGDNSLEREIQVLLQVDHPNCIKLENVYITPRKVYLVTELVTGGELLDRVTEKGNYSEEDARRLIKQILNGVAYLHSHGIVHRDLKLENMILQNERDDSPVKIADFGG</sequence>
<feature type="binding site" evidence="5">
    <location>
        <position position="75"/>
    </location>
    <ligand>
        <name>ATP</name>
        <dbReference type="ChEBI" id="CHEBI:30616"/>
    </ligand>
</feature>
<evidence type="ECO:0000259" key="7">
    <source>
        <dbReference type="PROSITE" id="PS50011"/>
    </source>
</evidence>
<dbReference type="PANTHER" id="PTHR24347">
    <property type="entry name" value="SERINE/THREONINE-PROTEIN KINASE"/>
    <property type="match status" value="1"/>
</dbReference>
<name>A0A7S3QUR8_DUNTE</name>
<feature type="domain" description="Protein kinase" evidence="7">
    <location>
        <begin position="46"/>
        <end position="191"/>
    </location>
</feature>
<evidence type="ECO:0000256" key="2">
    <source>
        <dbReference type="ARBA" id="ARBA00022741"/>
    </source>
</evidence>
<dbReference type="InterPro" id="IPR000719">
    <property type="entry name" value="Prot_kinase_dom"/>
</dbReference>
<keyword evidence="1" id="KW-0808">Transferase</keyword>
<keyword evidence="3" id="KW-0418">Kinase</keyword>
<dbReference type="FunFam" id="1.10.510.10:FF:000571">
    <property type="entry name" value="Maternal embryonic leucine zipper kinase"/>
    <property type="match status" value="1"/>
</dbReference>
<proteinExistence type="inferred from homology"/>
<dbReference type="Gene3D" id="1.10.510.10">
    <property type="entry name" value="Transferase(Phosphotransferase) domain 1"/>
    <property type="match status" value="1"/>
</dbReference>
<dbReference type="FunFam" id="3.30.200.20:FF:000042">
    <property type="entry name" value="Aurora kinase A"/>
    <property type="match status" value="1"/>
</dbReference>
<keyword evidence="4 5" id="KW-0067">ATP-binding</keyword>
<dbReference type="InterPro" id="IPR017441">
    <property type="entry name" value="Protein_kinase_ATP_BS"/>
</dbReference>
<dbReference type="PROSITE" id="PS00108">
    <property type="entry name" value="PROTEIN_KINASE_ST"/>
    <property type="match status" value="1"/>
</dbReference>
<keyword evidence="6" id="KW-0723">Serine/threonine-protein kinase</keyword>
<evidence type="ECO:0000256" key="5">
    <source>
        <dbReference type="PROSITE-ProRule" id="PRU10141"/>
    </source>
</evidence>
<evidence type="ECO:0000313" key="8">
    <source>
        <dbReference type="EMBL" id="CAE0492991.1"/>
    </source>
</evidence>
<organism evidence="8">
    <name type="scientific">Dunaliella tertiolecta</name>
    <name type="common">Green alga</name>
    <dbReference type="NCBI Taxonomy" id="3047"/>
    <lineage>
        <taxon>Eukaryota</taxon>
        <taxon>Viridiplantae</taxon>
        <taxon>Chlorophyta</taxon>
        <taxon>core chlorophytes</taxon>
        <taxon>Chlorophyceae</taxon>
        <taxon>CS clade</taxon>
        <taxon>Chlamydomonadales</taxon>
        <taxon>Dunaliellaceae</taxon>
        <taxon>Dunaliella</taxon>
    </lineage>
</organism>
<comment type="similarity">
    <text evidence="6">Belongs to the protein kinase superfamily.</text>
</comment>
<evidence type="ECO:0000256" key="4">
    <source>
        <dbReference type="ARBA" id="ARBA00022840"/>
    </source>
</evidence>
<dbReference type="Pfam" id="PF00069">
    <property type="entry name" value="Pkinase"/>
    <property type="match status" value="1"/>
</dbReference>